<dbReference type="GO" id="GO:0034361">
    <property type="term" value="C:very-low-density lipoprotein particle"/>
    <property type="evidence" value="ECO:0007669"/>
    <property type="project" value="TreeGrafter"/>
</dbReference>
<comment type="similarity">
    <text evidence="2">Belongs to the calycin superfamily. Lipocalin family. Highly divergent.</text>
</comment>
<dbReference type="Gene3D" id="2.40.128.20">
    <property type="match status" value="1"/>
</dbReference>
<dbReference type="Proteomes" id="UP001501940">
    <property type="component" value="Chromosome 9"/>
</dbReference>
<reference evidence="12" key="2">
    <citation type="submission" date="2025-08" db="UniProtKB">
        <authorList>
            <consortium name="Ensembl"/>
        </authorList>
    </citation>
    <scope>IDENTIFICATION</scope>
</reference>
<proteinExistence type="inferred from homology"/>
<accession>A0A3Q1CXL4</accession>
<dbReference type="GO" id="GO:0034362">
    <property type="term" value="C:low-density lipoprotein particle"/>
    <property type="evidence" value="ECO:0007669"/>
    <property type="project" value="TreeGrafter"/>
</dbReference>
<keyword evidence="7" id="KW-0732">Signal</keyword>
<keyword evidence="6" id="KW-0964">Secreted</keyword>
<dbReference type="GO" id="GO:0033344">
    <property type="term" value="P:cholesterol efflux"/>
    <property type="evidence" value="ECO:0007669"/>
    <property type="project" value="TreeGrafter"/>
</dbReference>
<dbReference type="AlphaFoldDB" id="A0A3Q1CXL4"/>
<evidence type="ECO:0000256" key="11">
    <source>
        <dbReference type="ARBA" id="ARBA00025553"/>
    </source>
</evidence>
<dbReference type="GO" id="GO:0034380">
    <property type="term" value="P:high-density lipoprotein particle assembly"/>
    <property type="evidence" value="ECO:0007669"/>
    <property type="project" value="TreeGrafter"/>
</dbReference>
<evidence type="ECO:0000256" key="8">
    <source>
        <dbReference type="ARBA" id="ARBA00022850"/>
    </source>
</evidence>
<comment type="function">
    <text evidence="11">Probably involved in lipid transport. Can bind sphingosine-1-phosphate, myristic acid, palmitic acid and stearic acid, retinol, all-trans-retinoic acid and 9-cis-retinoic acid.</text>
</comment>
<protein>
    <recommendedName>
        <fullName evidence="4">Apolipoprotein M</fullName>
    </recommendedName>
</protein>
<dbReference type="STRING" id="80972.ENSAOCP00000032005"/>
<name>A0A3Q1CXL4_AMPOC</name>
<evidence type="ECO:0000256" key="10">
    <source>
        <dbReference type="ARBA" id="ARBA00023157"/>
    </source>
</evidence>
<dbReference type="GO" id="GO:0005319">
    <property type="term" value="F:lipid transporter activity"/>
    <property type="evidence" value="ECO:0007669"/>
    <property type="project" value="TreeGrafter"/>
</dbReference>
<evidence type="ECO:0000256" key="9">
    <source>
        <dbReference type="ARBA" id="ARBA00023055"/>
    </source>
</evidence>
<dbReference type="OMA" id="SGKWANC"/>
<dbReference type="Pfam" id="PF11032">
    <property type="entry name" value="ApoM"/>
    <property type="match status" value="1"/>
</dbReference>
<reference evidence="12" key="3">
    <citation type="submission" date="2025-09" db="UniProtKB">
        <authorList>
            <consortium name="Ensembl"/>
        </authorList>
    </citation>
    <scope>IDENTIFICATION</scope>
</reference>
<evidence type="ECO:0000256" key="3">
    <source>
        <dbReference type="ARBA" id="ARBA00011559"/>
    </source>
</evidence>
<dbReference type="GO" id="GO:0034364">
    <property type="term" value="C:high-density lipoprotein particle"/>
    <property type="evidence" value="ECO:0007669"/>
    <property type="project" value="UniProtKB-KW"/>
</dbReference>
<keyword evidence="8" id="KW-0345">HDL</keyword>
<dbReference type="SUPFAM" id="SSF50814">
    <property type="entry name" value="Lipocalins"/>
    <property type="match status" value="1"/>
</dbReference>
<dbReference type="Ensembl" id="ENSAOCT00000028513.2">
    <property type="protein sequence ID" value="ENSAOCP00000032005.2"/>
    <property type="gene ID" value="ENSAOCG00000024032.2"/>
</dbReference>
<evidence type="ECO:0000256" key="2">
    <source>
        <dbReference type="ARBA" id="ARBA00007071"/>
    </source>
</evidence>
<evidence type="ECO:0000313" key="12">
    <source>
        <dbReference type="Ensembl" id="ENSAOCP00000032005.2"/>
    </source>
</evidence>
<dbReference type="OrthoDB" id="9944312at2759"/>
<sequence length="214" mass="24804">MLGLYTHSEHFELVHHRVLTQAAVMFKEALSCFLYLSGLLQQAIDPCIYPELLPVKTVDRQQYLGKWYFKAAVSHTEADIQQFRALDNSWFTMEETANDTLQLTGHMRIGDACIKQTWTYHLQPERDDLELEGRPQRRNLLWSGKWANCPDCIVFQEVEPPLNETGTVDSLHRHMLYARHSDVKDELVTAFLKNAVCHNMQASVRPPQEKEFCA</sequence>
<keyword evidence="9" id="KW-0445">Lipid transport</keyword>
<dbReference type="InterPro" id="IPR012674">
    <property type="entry name" value="Calycin"/>
</dbReference>
<reference evidence="12 13" key="1">
    <citation type="submission" date="2022-01" db="EMBL/GenBank/DDBJ databases">
        <title>A chromosome-scale genome assembly of the false clownfish, Amphiprion ocellaris.</title>
        <authorList>
            <person name="Ryu T."/>
        </authorList>
    </citation>
    <scope>NUCLEOTIDE SEQUENCE [LARGE SCALE GENOMIC DNA]</scope>
</reference>
<evidence type="ECO:0000256" key="5">
    <source>
        <dbReference type="ARBA" id="ARBA00022448"/>
    </source>
</evidence>
<keyword evidence="10" id="KW-1015">Disulfide bond</keyword>
<keyword evidence="5" id="KW-0813">Transport</keyword>
<dbReference type="PANTHER" id="PTHR32028">
    <property type="entry name" value="APOLIPOPROTEIN M"/>
    <property type="match status" value="1"/>
</dbReference>
<evidence type="ECO:0000256" key="4">
    <source>
        <dbReference type="ARBA" id="ARBA00019937"/>
    </source>
</evidence>
<dbReference type="GeneTree" id="ENSGT00940000169242"/>
<evidence type="ECO:0000256" key="7">
    <source>
        <dbReference type="ARBA" id="ARBA00022729"/>
    </source>
</evidence>
<evidence type="ECO:0000256" key="6">
    <source>
        <dbReference type="ARBA" id="ARBA00022525"/>
    </source>
</evidence>
<comment type="subcellular location">
    <subcellularLocation>
        <location evidence="1">Secreted</location>
    </subcellularLocation>
</comment>
<dbReference type="GO" id="GO:0005543">
    <property type="term" value="F:phospholipid binding"/>
    <property type="evidence" value="ECO:0007669"/>
    <property type="project" value="TreeGrafter"/>
</dbReference>
<dbReference type="InterPro" id="IPR022734">
    <property type="entry name" value="ApoM"/>
</dbReference>
<organism evidence="12 13">
    <name type="scientific">Amphiprion ocellaris</name>
    <name type="common">Clown anemonefish</name>
    <dbReference type="NCBI Taxonomy" id="80972"/>
    <lineage>
        <taxon>Eukaryota</taxon>
        <taxon>Metazoa</taxon>
        <taxon>Chordata</taxon>
        <taxon>Craniata</taxon>
        <taxon>Vertebrata</taxon>
        <taxon>Euteleostomi</taxon>
        <taxon>Actinopterygii</taxon>
        <taxon>Neopterygii</taxon>
        <taxon>Teleostei</taxon>
        <taxon>Neoteleostei</taxon>
        <taxon>Acanthomorphata</taxon>
        <taxon>Ovalentaria</taxon>
        <taxon>Pomacentridae</taxon>
        <taxon>Amphiprion</taxon>
    </lineage>
</organism>
<evidence type="ECO:0000313" key="13">
    <source>
        <dbReference type="Proteomes" id="UP001501940"/>
    </source>
</evidence>
<comment type="subunit">
    <text evidence="3">Interacts with LRP2; LRP2 mediates APOM renal uptake and subsequent lysosomal degradation.</text>
</comment>
<dbReference type="GO" id="GO:0034384">
    <property type="term" value="P:high-density lipoprotein particle clearance"/>
    <property type="evidence" value="ECO:0007669"/>
    <property type="project" value="TreeGrafter"/>
</dbReference>
<keyword evidence="13" id="KW-1185">Reference proteome</keyword>
<dbReference type="PANTHER" id="PTHR32028:SF1">
    <property type="entry name" value="APOLIPOPROTEIN M"/>
    <property type="match status" value="1"/>
</dbReference>
<evidence type="ECO:0000256" key="1">
    <source>
        <dbReference type="ARBA" id="ARBA00004613"/>
    </source>
</evidence>
<dbReference type="GO" id="GO:0034375">
    <property type="term" value="P:high-density lipoprotein particle remodeling"/>
    <property type="evidence" value="ECO:0007669"/>
    <property type="project" value="TreeGrafter"/>
</dbReference>